<dbReference type="EMBL" id="WHVB01000029">
    <property type="protein sequence ID" value="KAF8469254.1"/>
    <property type="molecule type" value="Genomic_DNA"/>
</dbReference>
<feature type="compositionally biased region" description="Polar residues" evidence="1">
    <location>
        <begin position="1254"/>
        <end position="1264"/>
    </location>
</feature>
<feature type="compositionally biased region" description="Pro residues" evidence="1">
    <location>
        <begin position="806"/>
        <end position="817"/>
    </location>
</feature>
<feature type="region of interest" description="Disordered" evidence="1">
    <location>
        <begin position="955"/>
        <end position="1044"/>
    </location>
</feature>
<feature type="compositionally biased region" description="Low complexity" evidence="1">
    <location>
        <begin position="121"/>
        <end position="135"/>
    </location>
</feature>
<feature type="region of interest" description="Disordered" evidence="1">
    <location>
        <begin position="332"/>
        <end position="356"/>
    </location>
</feature>
<accession>A0A9P5JWR0</accession>
<feature type="compositionally biased region" description="Polar residues" evidence="1">
    <location>
        <begin position="780"/>
        <end position="791"/>
    </location>
</feature>
<feature type="region of interest" description="Disordered" evidence="1">
    <location>
        <begin position="426"/>
        <end position="452"/>
    </location>
</feature>
<feature type="compositionally biased region" description="Polar residues" evidence="1">
    <location>
        <begin position="598"/>
        <end position="625"/>
    </location>
</feature>
<feature type="region of interest" description="Disordered" evidence="1">
    <location>
        <begin position="867"/>
        <end position="887"/>
    </location>
</feature>
<feature type="compositionally biased region" description="Low complexity" evidence="1">
    <location>
        <begin position="188"/>
        <end position="201"/>
    </location>
</feature>
<name>A0A9P5JWR0_9AGAM</name>
<feature type="region of interest" description="Disordered" evidence="1">
    <location>
        <begin position="156"/>
        <end position="268"/>
    </location>
</feature>
<feature type="region of interest" description="Disordered" evidence="1">
    <location>
        <begin position="590"/>
        <end position="851"/>
    </location>
</feature>
<reference evidence="2" key="1">
    <citation type="submission" date="2019-10" db="EMBL/GenBank/DDBJ databases">
        <authorList>
            <consortium name="DOE Joint Genome Institute"/>
            <person name="Kuo A."/>
            <person name="Miyauchi S."/>
            <person name="Kiss E."/>
            <person name="Drula E."/>
            <person name="Kohler A."/>
            <person name="Sanchez-Garcia M."/>
            <person name="Andreopoulos B."/>
            <person name="Barry K.W."/>
            <person name="Bonito G."/>
            <person name="Buee M."/>
            <person name="Carver A."/>
            <person name="Chen C."/>
            <person name="Cichocki N."/>
            <person name="Clum A."/>
            <person name="Culley D."/>
            <person name="Crous P.W."/>
            <person name="Fauchery L."/>
            <person name="Girlanda M."/>
            <person name="Hayes R."/>
            <person name="Keri Z."/>
            <person name="LaButti K."/>
            <person name="Lipzen A."/>
            <person name="Lombard V."/>
            <person name="Magnuson J."/>
            <person name="Maillard F."/>
            <person name="Morin E."/>
            <person name="Murat C."/>
            <person name="Nolan M."/>
            <person name="Ohm R."/>
            <person name="Pangilinan J."/>
            <person name="Pereira M."/>
            <person name="Perotto S."/>
            <person name="Peter M."/>
            <person name="Riley R."/>
            <person name="Sitrit Y."/>
            <person name="Stielow B."/>
            <person name="Szollosi G."/>
            <person name="Zifcakova L."/>
            <person name="Stursova M."/>
            <person name="Spatafora J.W."/>
            <person name="Tedersoo L."/>
            <person name="Vaario L.-M."/>
            <person name="Yamada A."/>
            <person name="Yan M."/>
            <person name="Wang P."/>
            <person name="Xu J."/>
            <person name="Bruns T."/>
            <person name="Baldrian P."/>
            <person name="Vilgalys R."/>
            <person name="Henrissat B."/>
            <person name="Grigoriev I.V."/>
            <person name="Hibbett D."/>
            <person name="Nagy L.G."/>
            <person name="Martin F.M."/>
        </authorList>
    </citation>
    <scope>NUCLEOTIDE SEQUENCE</scope>
    <source>
        <strain evidence="2">Prilba</strain>
    </source>
</reference>
<evidence type="ECO:0000313" key="2">
    <source>
        <dbReference type="EMBL" id="KAF8469254.1"/>
    </source>
</evidence>
<feature type="compositionally biased region" description="Low complexity" evidence="1">
    <location>
        <begin position="742"/>
        <end position="760"/>
    </location>
</feature>
<feature type="region of interest" description="Disordered" evidence="1">
    <location>
        <begin position="1"/>
        <end position="140"/>
    </location>
</feature>
<evidence type="ECO:0000256" key="1">
    <source>
        <dbReference type="SAM" id="MobiDB-lite"/>
    </source>
</evidence>
<evidence type="ECO:0000313" key="3">
    <source>
        <dbReference type="Proteomes" id="UP000759537"/>
    </source>
</evidence>
<organism evidence="2 3">
    <name type="scientific">Russula ochroleuca</name>
    <dbReference type="NCBI Taxonomy" id="152965"/>
    <lineage>
        <taxon>Eukaryota</taxon>
        <taxon>Fungi</taxon>
        <taxon>Dikarya</taxon>
        <taxon>Basidiomycota</taxon>
        <taxon>Agaricomycotina</taxon>
        <taxon>Agaricomycetes</taxon>
        <taxon>Russulales</taxon>
        <taxon>Russulaceae</taxon>
        <taxon>Russula</taxon>
    </lineage>
</organism>
<feature type="region of interest" description="Disordered" evidence="1">
    <location>
        <begin position="902"/>
        <end position="939"/>
    </location>
</feature>
<keyword evidence="3" id="KW-1185">Reference proteome</keyword>
<feature type="compositionally biased region" description="Low complexity" evidence="1">
    <location>
        <begin position="909"/>
        <end position="918"/>
    </location>
</feature>
<sequence>MATKTQHPPSSSSRIRFGFGPKHSRSRPSPHEPPEHENDEDWYIPYNGPYEMPPSSLSKTHDSSGRLLGSALVNPGSAQSSEMGHEWPVGRMAGGQSMMSALPSSGAHSSHPYRMAAASDAAGATPLPTTTAFPARGPISQTLRSGRPTLIATSSTAFANIDTTGGVGESPTPVQRSSPQHTSPPPSSLLNLANFLSFSGSTRKPRSDSVHSTRQSSRKLRSRNRSLTLDPLQLNHATATAIPDARHPPRSHSHLSLSQAMERGPRQRSHTLIGTSTAAVQTPSPSHDSYATSFYSRESPLSSHPYAHTFSTARTESPRRAPIVISPSASRALDKGKGVDRSHQYPQPPVPDTLSSAHQVPAHLRPASRTSLFKTFSAPNLRNFSRDFSIGKHIPRGKYRWLSPETWCDAMLFPRPRFLEYIDDDPPSCNHRQPSPIRPSEATRPTRKPHRPLQMTLRGSQSAVNLLAPNSGSSPGPPRAEPMLMMMQRGATNADGQTSPGRPFSFAQDDIALPSPVLSLTRVLEMKTSFEHERAEWKAQAARSLQSSKRTRSLGRSRSQSVGRTRAQLKDMGGMGFLATKTLLGNQLAAPTVHMRTPSDSTHTRSGTSHARTNSSGGISRTGSKSRAALRAATGLCVSDDKMSPQDERNDTLSRIDSRGKGVHIETAAPSADVVPSPPPLVTSNSDVGVAVSSPPPAEEDSARVPTRSLHVQDHPYVQGGGGGSASRPSQHGRSGSDYAGPHPSAVSIAAPPAALASDMSARHRLPPHAALHPYASASAYPNTASSQHTATFHPKGSHQATLEDAPPPPWSKPQEPPKSRPQLLHARESGRVGAHAYASASASSSDSRLGGEPLVFADALSYGLRRPGSADSGVGESEYHFGGSPATTSLYTPIPNLVLTTMAERPPDSASAAPESSFLLPSRSSQTHTVASSPPEPHDLLAFPASVLSYSLHSHSAQASQHDESLAAGSGSSSPQRSPRPFSSIEDLDRYRNLFYRPRGSGSSRTPSGEHRRILSGGGGGGLLTGQDASSNSHVSGSAGSGLTTLTRQLSNELEGSGGGLLGGSSPHMWGLRYGGLMGSDGTGSRTDPNAVLSMTSDSDMNTSSPGAGGTMLPFSLHQSFGRQSEGSSLMVPIPQDVESISSELDRSEIEEVHDDELLRMGTVEAISTPSATVPPMYRLSFMGDVHGGFSQESLDTSRSQSRSQLQVDDTANNDSSSLLERPPLLMASSTSIPPRSRSSRSSLPLAGLPSATTEVTRSSYLTDGTGASRISGLSDFPAPPSQTVVPSDRVEFLKSYFDDGSGSGSDGSSRPVSSQIDRPARASSGVVRSQRPSLVGPSRLSESRERPTGGTDDGVS</sequence>
<protein>
    <submittedName>
        <fullName evidence="2">Uncharacterized protein</fullName>
    </submittedName>
</protein>
<proteinExistence type="predicted"/>
<feature type="compositionally biased region" description="Low complexity" evidence="1">
    <location>
        <begin position="970"/>
        <end position="985"/>
    </location>
</feature>
<feature type="compositionally biased region" description="Polar residues" evidence="1">
    <location>
        <begin position="1"/>
        <end position="14"/>
    </location>
</feature>
<feature type="compositionally biased region" description="Low complexity" evidence="1">
    <location>
        <begin position="835"/>
        <end position="848"/>
    </location>
</feature>
<dbReference type="OrthoDB" id="3228777at2759"/>
<feature type="compositionally biased region" description="Polar residues" evidence="1">
    <location>
        <begin position="923"/>
        <end position="933"/>
    </location>
</feature>
<comment type="caution">
    <text evidence="2">The sequence shown here is derived from an EMBL/GenBank/DDBJ whole genome shotgun (WGS) entry which is preliminary data.</text>
</comment>
<gene>
    <name evidence="2" type="ORF">DFH94DRAFT_225635</name>
</gene>
<feature type="compositionally biased region" description="Low complexity" evidence="1">
    <location>
        <begin position="1031"/>
        <end position="1043"/>
    </location>
</feature>
<feature type="region of interest" description="Disordered" evidence="1">
    <location>
        <begin position="1192"/>
        <end position="1358"/>
    </location>
</feature>
<feature type="compositionally biased region" description="Polar residues" evidence="1">
    <location>
        <begin position="1192"/>
        <end position="1220"/>
    </location>
</feature>
<feature type="compositionally biased region" description="Low complexity" evidence="1">
    <location>
        <begin position="1229"/>
        <end position="1253"/>
    </location>
</feature>
<feature type="region of interest" description="Disordered" evidence="1">
    <location>
        <begin position="541"/>
        <end position="568"/>
    </location>
</feature>
<feature type="compositionally biased region" description="Basic and acidic residues" evidence="1">
    <location>
        <begin position="639"/>
        <end position="664"/>
    </location>
</feature>
<dbReference type="Proteomes" id="UP000759537">
    <property type="component" value="Unassembled WGS sequence"/>
</dbReference>
<feature type="compositionally biased region" description="Basic and acidic residues" evidence="1">
    <location>
        <begin position="332"/>
        <end position="343"/>
    </location>
</feature>
<feature type="compositionally biased region" description="Low complexity" evidence="1">
    <location>
        <begin position="998"/>
        <end position="1008"/>
    </location>
</feature>
<reference evidence="2" key="2">
    <citation type="journal article" date="2020" name="Nat. Commun.">
        <title>Large-scale genome sequencing of mycorrhizal fungi provides insights into the early evolution of symbiotic traits.</title>
        <authorList>
            <person name="Miyauchi S."/>
            <person name="Kiss E."/>
            <person name="Kuo A."/>
            <person name="Drula E."/>
            <person name="Kohler A."/>
            <person name="Sanchez-Garcia M."/>
            <person name="Morin E."/>
            <person name="Andreopoulos B."/>
            <person name="Barry K.W."/>
            <person name="Bonito G."/>
            <person name="Buee M."/>
            <person name="Carver A."/>
            <person name="Chen C."/>
            <person name="Cichocki N."/>
            <person name="Clum A."/>
            <person name="Culley D."/>
            <person name="Crous P.W."/>
            <person name="Fauchery L."/>
            <person name="Girlanda M."/>
            <person name="Hayes R.D."/>
            <person name="Keri Z."/>
            <person name="LaButti K."/>
            <person name="Lipzen A."/>
            <person name="Lombard V."/>
            <person name="Magnuson J."/>
            <person name="Maillard F."/>
            <person name="Murat C."/>
            <person name="Nolan M."/>
            <person name="Ohm R.A."/>
            <person name="Pangilinan J."/>
            <person name="Pereira M.F."/>
            <person name="Perotto S."/>
            <person name="Peter M."/>
            <person name="Pfister S."/>
            <person name="Riley R."/>
            <person name="Sitrit Y."/>
            <person name="Stielow J.B."/>
            <person name="Szollosi G."/>
            <person name="Zifcakova L."/>
            <person name="Stursova M."/>
            <person name="Spatafora J.W."/>
            <person name="Tedersoo L."/>
            <person name="Vaario L.M."/>
            <person name="Yamada A."/>
            <person name="Yan M."/>
            <person name="Wang P."/>
            <person name="Xu J."/>
            <person name="Bruns T."/>
            <person name="Baldrian P."/>
            <person name="Vilgalys R."/>
            <person name="Dunand C."/>
            <person name="Henrissat B."/>
            <person name="Grigoriev I.V."/>
            <person name="Hibbett D."/>
            <person name="Nagy L.G."/>
            <person name="Martin F.M."/>
        </authorList>
    </citation>
    <scope>NUCLEOTIDE SEQUENCE</scope>
    <source>
        <strain evidence="2">Prilba</strain>
    </source>
</reference>
<feature type="compositionally biased region" description="Polar residues" evidence="1">
    <location>
        <begin position="97"/>
        <end position="108"/>
    </location>
</feature>